<sequence>MATEVKLLITAVDATKQAFSAVQESAKSAFSGIANSGKSTGSAVASAFDTLKTNITSGFNFIKTHWLSVSAAITGAWLAISKAWDMAQQTASFQQSMSAFRSMVNSMGHDAEQVFSRIKELSGGIIDNKSLVEATNRAISLGIPVEKLGDLMAIARAKSRDMGITAKDAFDSIALGIGRASPLFLDNLGIVIKLEEANGKMAQSLGKSASELTSQEQKMAVLNATIEAGRESLERHDLSVLTAKERMEQLTASVANLRLEVGAFIVKGGLALYGLFQGLASAIALVGTGFMGIGMALTWVTDAVHITSGAYDELKMAMMTTWEATKDLGKQAWENMSAITASSEELMAAQTNAVSATDRAAQAEAEKGKAIEKNVKLLQEYSKVVESVGIDVLKFAGTEFALNLKIPARDLDEMKKSMEEIQGIMQGAGDKEGFDFSGVWEKNRIAVRQYEEAQKNTIANLKTVLTGYLETVDEVYKKQANAQRAIFEQMKATGASPEDMKNQAIAVLTAEKTQISTRLDAWQQYYDTLTALHTSAIDEQKRKTQELLALETQISQQRQGYADLEKSLKDKIFNQNKSEVQKYYDTQRSLEGQYQSALLLNGQARIDALAKYQQAAASAANAVVEDGKEYISLQNASRTALDQVKLAQSEIVTEQEKMIAAKQQEIEQTQTWAATLRDAIAEAKAVLGSYKAEIIDLGDRMTSLKLTIDTTQAMGAIQAIKREIETPLVVRFYGEGSEIKPISEKVQDIREMIGSIGDERPNIVANFTPLSEQISQMKSSVTQDMQSMFSNFQLPDFKLEPFQLSKPQFDIGTSKLRQSQEIVSSLNASLMQIASTASLVRSEILSLGAAMQTMRLSADASQVLNQLSMIKTDAENLQNILRSLVLIIDVSQALTALNDVKSLMNSIPDVTRKTILIQTVQTGAAPGGNGFQPFSGTSALPSYFVGSRYIDDDRIAELHKGEAVVPARYNIYQNHTFEEVKNIVQNTFRDRENNVGNPGNSQVEIQNPAPPPAEVSRQNIYQNHIFENTKNIVKNTENISQTRAINTENVHKNNMVNETSQSVQYRVENLYRPDTVVRTEPIRPNRIQNVETHGRASLPQAQPQNPVSVPGRNITINIPKIEITARETDSPAMLARKIVKPLQEELRRLKNLQ</sequence>
<dbReference type="PANTHER" id="PTHR23159">
    <property type="entry name" value="CENTROSOMAL PROTEIN 2"/>
    <property type="match status" value="1"/>
</dbReference>
<comment type="caution">
    <text evidence="3">The sequence shown here is derived from an EMBL/GenBank/DDBJ whole genome shotgun (WGS) entry which is preliminary data.</text>
</comment>
<keyword evidence="4" id="KW-1185">Reference proteome</keyword>
<organism evidence="3 4">
    <name type="scientific">Candidatus Jettenia caeni</name>
    <dbReference type="NCBI Taxonomy" id="247490"/>
    <lineage>
        <taxon>Bacteria</taxon>
        <taxon>Pseudomonadati</taxon>
        <taxon>Planctomycetota</taxon>
        <taxon>Candidatus Brocadiia</taxon>
        <taxon>Candidatus Brocadiales</taxon>
        <taxon>Candidatus Brocadiaceae</taxon>
        <taxon>Candidatus Jettenia</taxon>
    </lineage>
</organism>
<dbReference type="AlphaFoldDB" id="I3ILQ0"/>
<keyword evidence="1" id="KW-0175">Coiled coil</keyword>
<dbReference type="PANTHER" id="PTHR23159:SF31">
    <property type="entry name" value="CENTROSOME-ASSOCIATED PROTEIN CEP250 ISOFORM X1"/>
    <property type="match status" value="1"/>
</dbReference>
<feature type="coiled-coil region" evidence="1">
    <location>
        <begin position="346"/>
        <end position="380"/>
    </location>
</feature>
<evidence type="ECO:0000313" key="4">
    <source>
        <dbReference type="Proteomes" id="UP000002985"/>
    </source>
</evidence>
<feature type="region of interest" description="Disordered" evidence="2">
    <location>
        <begin position="1093"/>
        <end position="1112"/>
    </location>
</feature>
<dbReference type="OrthoDB" id="1047854at2"/>
<feature type="region of interest" description="Disordered" evidence="2">
    <location>
        <begin position="993"/>
        <end position="1013"/>
    </location>
</feature>
<name>I3ILQ0_9BACT</name>
<dbReference type="STRING" id="247490.KSU1_C1049"/>
<feature type="compositionally biased region" description="Polar residues" evidence="2">
    <location>
        <begin position="994"/>
        <end position="1005"/>
    </location>
</feature>
<reference evidence="3 4" key="1">
    <citation type="journal article" date="2012" name="FEBS Lett.">
        <title>Anammox organism KSU-1 expresses a NirK-type copper-containing nitrite reductase instead of a NirS-type with cytochrome cd1.</title>
        <authorList>
            <person name="Hira D."/>
            <person name="Toh H."/>
            <person name="Migita C.T."/>
            <person name="Okubo H."/>
            <person name="Nishiyama T."/>
            <person name="Hattori M."/>
            <person name="Furukawa K."/>
            <person name="Fujii T."/>
        </authorList>
    </citation>
    <scope>NUCLEOTIDE SEQUENCE [LARGE SCALE GENOMIC DNA]</scope>
</reference>
<evidence type="ECO:0000256" key="2">
    <source>
        <dbReference type="SAM" id="MobiDB-lite"/>
    </source>
</evidence>
<dbReference type="EMBL" id="BAFH01000003">
    <property type="protein sequence ID" value="GAB62645.1"/>
    <property type="molecule type" value="Genomic_DNA"/>
</dbReference>
<gene>
    <name evidence="3" type="ORF">KSU1_C1049</name>
</gene>
<dbReference type="eggNOG" id="COG1196">
    <property type="taxonomic scope" value="Bacteria"/>
</dbReference>
<evidence type="ECO:0000256" key="1">
    <source>
        <dbReference type="SAM" id="Coils"/>
    </source>
</evidence>
<protein>
    <submittedName>
        <fullName evidence="3">Uncharacterized protein</fullName>
    </submittedName>
</protein>
<evidence type="ECO:0000313" key="3">
    <source>
        <dbReference type="EMBL" id="GAB62645.1"/>
    </source>
</evidence>
<proteinExistence type="predicted"/>
<accession>I3ILQ0</accession>
<dbReference type="Proteomes" id="UP000002985">
    <property type="component" value="Unassembled WGS sequence"/>
</dbReference>